<dbReference type="GO" id="GO:0005737">
    <property type="term" value="C:cytoplasm"/>
    <property type="evidence" value="ECO:0007669"/>
    <property type="project" value="UniProtKB-SubCell"/>
</dbReference>
<dbReference type="CDD" id="cd01992">
    <property type="entry name" value="TilS_N"/>
    <property type="match status" value="1"/>
</dbReference>
<dbReference type="NCBIfam" id="TIGR02432">
    <property type="entry name" value="lysidine_TilS_N"/>
    <property type="match status" value="1"/>
</dbReference>
<dbReference type="Pfam" id="PF11734">
    <property type="entry name" value="TilS_C"/>
    <property type="match status" value="1"/>
</dbReference>
<name>A0A0C1LCW3_9BACT</name>
<keyword evidence="5 8" id="KW-0547">Nucleotide-binding</keyword>
<dbReference type="SUPFAM" id="SSF52402">
    <property type="entry name" value="Adenine nucleotide alpha hydrolases-like"/>
    <property type="match status" value="1"/>
</dbReference>
<dbReference type="InterPro" id="IPR012795">
    <property type="entry name" value="tRNA_Ile_lys_synt_N"/>
</dbReference>
<comment type="domain">
    <text evidence="8">The N-terminal region contains the highly conserved SGGXDS motif, predicted to be a P-loop motif involved in ATP binding.</text>
</comment>
<dbReference type="InterPro" id="IPR011063">
    <property type="entry name" value="TilS/TtcA_N"/>
</dbReference>
<dbReference type="GO" id="GO:0032267">
    <property type="term" value="F:tRNA(Ile)-lysidine synthase activity"/>
    <property type="evidence" value="ECO:0007669"/>
    <property type="project" value="UniProtKB-EC"/>
</dbReference>
<evidence type="ECO:0000256" key="3">
    <source>
        <dbReference type="ARBA" id="ARBA00022598"/>
    </source>
</evidence>
<evidence type="ECO:0000256" key="4">
    <source>
        <dbReference type="ARBA" id="ARBA00022694"/>
    </source>
</evidence>
<organism evidence="10 11">
    <name type="scientific">Flavihumibacter solisilvae</name>
    <dbReference type="NCBI Taxonomy" id="1349421"/>
    <lineage>
        <taxon>Bacteria</taxon>
        <taxon>Pseudomonadati</taxon>
        <taxon>Bacteroidota</taxon>
        <taxon>Chitinophagia</taxon>
        <taxon>Chitinophagales</taxon>
        <taxon>Chitinophagaceae</taxon>
        <taxon>Flavihumibacter</taxon>
    </lineage>
</organism>
<comment type="caution">
    <text evidence="10">The sequence shown here is derived from an EMBL/GenBank/DDBJ whole genome shotgun (WGS) entry which is preliminary data.</text>
</comment>
<comment type="similarity">
    <text evidence="8">Belongs to the tRNA(Ile)-lysidine synthase family.</text>
</comment>
<evidence type="ECO:0000256" key="6">
    <source>
        <dbReference type="ARBA" id="ARBA00022840"/>
    </source>
</evidence>
<feature type="domain" description="Lysidine-tRNA(Ile) synthetase C-terminal" evidence="9">
    <location>
        <begin position="371"/>
        <end position="443"/>
    </location>
</feature>
<reference evidence="10 11" key="1">
    <citation type="submission" date="2014-11" db="EMBL/GenBank/DDBJ databases">
        <title>Genome sequence of Flavihumibacter solisilvae 3-3.</title>
        <authorList>
            <person name="Zhou G."/>
            <person name="Li M."/>
            <person name="Wang G."/>
        </authorList>
    </citation>
    <scope>NUCLEOTIDE SEQUENCE [LARGE SCALE GENOMIC DNA]</scope>
    <source>
        <strain evidence="10 11">3-3</strain>
    </source>
</reference>
<dbReference type="STRING" id="1349421.OI18_17795"/>
<feature type="binding site" evidence="8">
    <location>
        <begin position="28"/>
        <end position="33"/>
    </location>
    <ligand>
        <name>ATP</name>
        <dbReference type="ChEBI" id="CHEBI:30616"/>
    </ligand>
</feature>
<evidence type="ECO:0000259" key="9">
    <source>
        <dbReference type="SMART" id="SM00977"/>
    </source>
</evidence>
<dbReference type="InterPro" id="IPR014729">
    <property type="entry name" value="Rossmann-like_a/b/a_fold"/>
</dbReference>
<dbReference type="SUPFAM" id="SSF56037">
    <property type="entry name" value="PheT/TilS domain"/>
    <property type="match status" value="1"/>
</dbReference>
<comment type="subcellular location">
    <subcellularLocation>
        <location evidence="1 8">Cytoplasm</location>
    </subcellularLocation>
</comment>
<dbReference type="Pfam" id="PF01171">
    <property type="entry name" value="ATP_bind_3"/>
    <property type="match status" value="1"/>
</dbReference>
<dbReference type="GO" id="GO:0005524">
    <property type="term" value="F:ATP binding"/>
    <property type="evidence" value="ECO:0007669"/>
    <property type="project" value="UniProtKB-UniRule"/>
</dbReference>
<dbReference type="SMART" id="SM00977">
    <property type="entry name" value="TilS_C"/>
    <property type="match status" value="1"/>
</dbReference>
<dbReference type="AlphaFoldDB" id="A0A0C1LCW3"/>
<evidence type="ECO:0000313" key="10">
    <source>
        <dbReference type="EMBL" id="KIC93353.1"/>
    </source>
</evidence>
<evidence type="ECO:0000313" key="11">
    <source>
        <dbReference type="Proteomes" id="UP000031408"/>
    </source>
</evidence>
<evidence type="ECO:0000256" key="1">
    <source>
        <dbReference type="ARBA" id="ARBA00004496"/>
    </source>
</evidence>
<gene>
    <name evidence="8" type="primary">tilS</name>
    <name evidence="10" type="ORF">OI18_17795</name>
</gene>
<dbReference type="HAMAP" id="MF_01161">
    <property type="entry name" value="tRNA_Ile_lys_synt"/>
    <property type="match status" value="1"/>
</dbReference>
<dbReference type="InterPro" id="IPR012796">
    <property type="entry name" value="Lysidine-tRNA-synth_C"/>
</dbReference>
<comment type="function">
    <text evidence="8">Ligates lysine onto the cytidine present at position 34 of the AUA codon-specific tRNA(Ile) that contains the anticodon CAU, in an ATP-dependent manner. Cytidine is converted to lysidine, thus changing the amino acid specificity of the tRNA from methionine to isoleucine.</text>
</comment>
<dbReference type="InterPro" id="IPR012094">
    <property type="entry name" value="tRNA_Ile_lys_synt"/>
</dbReference>
<evidence type="ECO:0000256" key="5">
    <source>
        <dbReference type="ARBA" id="ARBA00022741"/>
    </source>
</evidence>
<dbReference type="EC" id="6.3.4.19" evidence="8"/>
<comment type="catalytic activity">
    <reaction evidence="7 8">
        <text>cytidine(34) in tRNA(Ile2) + L-lysine + ATP = lysidine(34) in tRNA(Ile2) + AMP + diphosphate + H(+)</text>
        <dbReference type="Rhea" id="RHEA:43744"/>
        <dbReference type="Rhea" id="RHEA-COMP:10625"/>
        <dbReference type="Rhea" id="RHEA-COMP:10670"/>
        <dbReference type="ChEBI" id="CHEBI:15378"/>
        <dbReference type="ChEBI" id="CHEBI:30616"/>
        <dbReference type="ChEBI" id="CHEBI:32551"/>
        <dbReference type="ChEBI" id="CHEBI:33019"/>
        <dbReference type="ChEBI" id="CHEBI:82748"/>
        <dbReference type="ChEBI" id="CHEBI:83665"/>
        <dbReference type="ChEBI" id="CHEBI:456215"/>
        <dbReference type="EC" id="6.3.4.19"/>
    </reaction>
</comment>
<dbReference type="PANTHER" id="PTHR43033">
    <property type="entry name" value="TRNA(ILE)-LYSIDINE SYNTHASE-RELATED"/>
    <property type="match status" value="1"/>
</dbReference>
<keyword evidence="3 8" id="KW-0436">Ligase</keyword>
<evidence type="ECO:0000256" key="8">
    <source>
        <dbReference type="HAMAP-Rule" id="MF_01161"/>
    </source>
</evidence>
<dbReference type="PANTHER" id="PTHR43033:SF1">
    <property type="entry name" value="TRNA(ILE)-LYSIDINE SYNTHASE-RELATED"/>
    <property type="match status" value="1"/>
</dbReference>
<evidence type="ECO:0000256" key="7">
    <source>
        <dbReference type="ARBA" id="ARBA00048539"/>
    </source>
</evidence>
<proteinExistence type="inferred from homology"/>
<dbReference type="GO" id="GO:0006400">
    <property type="term" value="P:tRNA modification"/>
    <property type="evidence" value="ECO:0007669"/>
    <property type="project" value="UniProtKB-UniRule"/>
</dbReference>
<accession>A0A0C1LCW3</accession>
<keyword evidence="4 8" id="KW-0819">tRNA processing</keyword>
<dbReference type="EMBL" id="JSVC01000020">
    <property type="protein sequence ID" value="KIC93353.1"/>
    <property type="molecule type" value="Genomic_DNA"/>
</dbReference>
<dbReference type="Proteomes" id="UP000031408">
    <property type="component" value="Unassembled WGS sequence"/>
</dbReference>
<protein>
    <recommendedName>
        <fullName evidence="8">tRNA(Ile)-lysidine synthase</fullName>
        <ecNumber evidence="8">6.3.4.19</ecNumber>
    </recommendedName>
    <alternativeName>
        <fullName evidence="8">tRNA(Ile)-2-lysyl-cytidine synthase</fullName>
    </alternativeName>
    <alternativeName>
        <fullName evidence="8">tRNA(Ile)-lysidine synthetase</fullName>
    </alternativeName>
</protein>
<keyword evidence="11" id="KW-1185">Reference proteome</keyword>
<keyword evidence="2 8" id="KW-0963">Cytoplasm</keyword>
<dbReference type="Gene3D" id="3.40.50.620">
    <property type="entry name" value="HUPs"/>
    <property type="match status" value="1"/>
</dbReference>
<dbReference type="NCBIfam" id="TIGR02433">
    <property type="entry name" value="lysidine_TilS_C"/>
    <property type="match status" value="1"/>
</dbReference>
<sequence>MNLLQDFSAYINREKLFSRGDRLLVGVSGGLDSTVLCNLLKEGGYSFAIAHANFQLRGEESIRDENFCQALAVSLDVPFFVNRFETERYAADKGLSIQLAARELRYDWLESIMEESKSGVDAFDCLLTAHHANDNAETVMMNVFRGTGLAGMHGILPSRGRIRRPLLFAERTVIEAYARARKLNWVEDSSNASVKYTRNFIRHAVVPLVKQQYPSVISNLNDTAGYFRQVQSFYEHSMRALLKKLIVHNGPDQQISILKWRQLPGTEAILHAWLYPYGFSAGQIGEVASLADSQTGQFIETSTHRLINNRKWFVLTEKQETASLIPLVEGNGDIRFRDGMLEWNSVHYSGQSIPADPNIAWLDSSLIGYPLLLRPWKQGDYFYPLGMQKKKKLARYFIDAKISRAEKDRIWVLESDKKIVWVIGHRIDNRVKIRPGTTEVLALRFNSAT</sequence>
<keyword evidence="6 8" id="KW-0067">ATP-binding</keyword>
<evidence type="ECO:0000256" key="2">
    <source>
        <dbReference type="ARBA" id="ARBA00022490"/>
    </source>
</evidence>